<dbReference type="EMBL" id="BMFC01000009">
    <property type="protein sequence ID" value="GGC12513.1"/>
    <property type="molecule type" value="Genomic_DNA"/>
</dbReference>
<dbReference type="NCBIfam" id="TIGR03725">
    <property type="entry name" value="T6A_YeaZ"/>
    <property type="match status" value="1"/>
</dbReference>
<dbReference type="Pfam" id="PF00814">
    <property type="entry name" value="TsaD"/>
    <property type="match status" value="1"/>
</dbReference>
<evidence type="ECO:0000313" key="2">
    <source>
        <dbReference type="EMBL" id="GGC12513.1"/>
    </source>
</evidence>
<name>A0ABQ1L045_9RHOB</name>
<dbReference type="RefSeq" id="WP_188483004.1">
    <property type="nucleotide sequence ID" value="NZ_BMFC01000009.1"/>
</dbReference>
<dbReference type="PANTHER" id="PTHR11735:SF11">
    <property type="entry name" value="TRNA THREONYLCARBAMOYLADENOSINE BIOSYNTHESIS PROTEIN TSAB"/>
    <property type="match status" value="1"/>
</dbReference>
<gene>
    <name evidence="2" type="ORF">GCM10011363_31470</name>
</gene>
<accession>A0ABQ1L045</accession>
<protein>
    <submittedName>
        <fullName evidence="2">tRNA N6-adenosine(37)-N6-threonylcarbamoyltransferase complex dimerization subunit TsaB</fullName>
    </submittedName>
</protein>
<evidence type="ECO:0000259" key="1">
    <source>
        <dbReference type="Pfam" id="PF00814"/>
    </source>
</evidence>
<keyword evidence="3" id="KW-1185">Reference proteome</keyword>
<organism evidence="2 3">
    <name type="scientific">Marivita lacus</name>
    <dbReference type="NCBI Taxonomy" id="1323742"/>
    <lineage>
        <taxon>Bacteria</taxon>
        <taxon>Pseudomonadati</taxon>
        <taxon>Pseudomonadota</taxon>
        <taxon>Alphaproteobacteria</taxon>
        <taxon>Rhodobacterales</taxon>
        <taxon>Roseobacteraceae</taxon>
        <taxon>Marivita</taxon>
    </lineage>
</organism>
<dbReference type="SUPFAM" id="SSF53067">
    <property type="entry name" value="Actin-like ATPase domain"/>
    <property type="match status" value="1"/>
</dbReference>
<dbReference type="PANTHER" id="PTHR11735">
    <property type="entry name" value="TRNA N6-ADENOSINE THREONYLCARBAMOYLTRANSFERASE"/>
    <property type="match status" value="1"/>
</dbReference>
<feature type="domain" description="Gcp-like" evidence="1">
    <location>
        <begin position="36"/>
        <end position="105"/>
    </location>
</feature>
<dbReference type="Proteomes" id="UP000645462">
    <property type="component" value="Unassembled WGS sequence"/>
</dbReference>
<sequence>MPSDTTLLAFDTSAAHCAAALFCGTRVVATHVDDMARGQAEHLMPMLEAFLAEHGKTWSDLTRLAVGVGPGNFTGIRISVSAARGLALGLDVPAIGVSTLDALQHLHPDATTAVTAPRDMIYAQSPGSLPALIAAKDAPQAVYADDPHALIGAMAEVAADADADTAARPKPLYIKPADAAPARDTAPVMLP</sequence>
<dbReference type="InterPro" id="IPR000905">
    <property type="entry name" value="Gcp-like_dom"/>
</dbReference>
<proteinExistence type="predicted"/>
<evidence type="ECO:0000313" key="3">
    <source>
        <dbReference type="Proteomes" id="UP000645462"/>
    </source>
</evidence>
<reference evidence="3" key="1">
    <citation type="journal article" date="2019" name="Int. J. Syst. Evol. Microbiol.">
        <title>The Global Catalogue of Microorganisms (GCM) 10K type strain sequencing project: providing services to taxonomists for standard genome sequencing and annotation.</title>
        <authorList>
            <consortium name="The Broad Institute Genomics Platform"/>
            <consortium name="The Broad Institute Genome Sequencing Center for Infectious Disease"/>
            <person name="Wu L."/>
            <person name="Ma J."/>
        </authorList>
    </citation>
    <scope>NUCLEOTIDE SEQUENCE [LARGE SCALE GENOMIC DNA]</scope>
    <source>
        <strain evidence="3">CGMCC 1.12478</strain>
    </source>
</reference>
<dbReference type="InterPro" id="IPR043129">
    <property type="entry name" value="ATPase_NBD"/>
</dbReference>
<dbReference type="Gene3D" id="3.30.420.40">
    <property type="match status" value="1"/>
</dbReference>
<dbReference type="InterPro" id="IPR022496">
    <property type="entry name" value="T6A_TsaB"/>
</dbReference>
<comment type="caution">
    <text evidence="2">The sequence shown here is derived from an EMBL/GenBank/DDBJ whole genome shotgun (WGS) entry which is preliminary data.</text>
</comment>